<protein>
    <submittedName>
        <fullName evidence="2">Uncharacterized protein</fullName>
    </submittedName>
</protein>
<sequence>MGHRLFVLKEMRHGAYQMYFLFLRVISLLYQMATGRQSLSFFGLGFALSGLPQLCYSCRHAYRYAPYGADTLKQTPPYPCREGKALWPNPTTGCPPCIRRLLIGRCMQSVSYLRHNSIWLYISCQAAHYCLPSCQQSS</sequence>
<proteinExistence type="predicted"/>
<dbReference type="EMBL" id="KZ679128">
    <property type="protein sequence ID" value="PTB79688.1"/>
    <property type="molecule type" value="Genomic_DNA"/>
</dbReference>
<name>A0A2T4CDS7_TRILO</name>
<evidence type="ECO:0000313" key="2">
    <source>
        <dbReference type="EMBL" id="PTB79688.1"/>
    </source>
</evidence>
<keyword evidence="3" id="KW-1185">Reference proteome</keyword>
<reference evidence="2 3" key="1">
    <citation type="submission" date="2016-07" db="EMBL/GenBank/DDBJ databases">
        <title>Multiple horizontal gene transfer events from other fungi enriched the ability of initially mycotrophic Trichoderma (Ascomycota) to feed on dead plant biomass.</title>
        <authorList>
            <consortium name="DOE Joint Genome Institute"/>
            <person name="Aerts A."/>
            <person name="Atanasova L."/>
            <person name="Chenthamara K."/>
            <person name="Zhang J."/>
            <person name="Grujic M."/>
            <person name="Henrissat B."/>
            <person name="Kuo A."/>
            <person name="Salamov A."/>
            <person name="Lipzen A."/>
            <person name="Labutti K."/>
            <person name="Barry K."/>
            <person name="Miao Y."/>
            <person name="Rahimi M.J."/>
            <person name="Shen Q."/>
            <person name="Grigoriev I.V."/>
            <person name="Kubicek C.P."/>
            <person name="Druzhinina I.S."/>
        </authorList>
    </citation>
    <scope>NUCLEOTIDE SEQUENCE [LARGE SCALE GENOMIC DNA]</scope>
    <source>
        <strain evidence="2 3">ATCC 18648</strain>
    </source>
</reference>
<keyword evidence="1" id="KW-1133">Transmembrane helix</keyword>
<gene>
    <name evidence="2" type="ORF">M440DRAFT_245276</name>
</gene>
<dbReference type="Proteomes" id="UP000240760">
    <property type="component" value="Unassembled WGS sequence"/>
</dbReference>
<evidence type="ECO:0000313" key="3">
    <source>
        <dbReference type="Proteomes" id="UP000240760"/>
    </source>
</evidence>
<dbReference type="AlphaFoldDB" id="A0A2T4CDS7"/>
<keyword evidence="1" id="KW-0812">Transmembrane</keyword>
<accession>A0A2T4CDS7</accession>
<organism evidence="2 3">
    <name type="scientific">Trichoderma longibrachiatum ATCC 18648</name>
    <dbReference type="NCBI Taxonomy" id="983965"/>
    <lineage>
        <taxon>Eukaryota</taxon>
        <taxon>Fungi</taxon>
        <taxon>Dikarya</taxon>
        <taxon>Ascomycota</taxon>
        <taxon>Pezizomycotina</taxon>
        <taxon>Sordariomycetes</taxon>
        <taxon>Hypocreomycetidae</taxon>
        <taxon>Hypocreales</taxon>
        <taxon>Hypocreaceae</taxon>
        <taxon>Trichoderma</taxon>
    </lineage>
</organism>
<evidence type="ECO:0000256" key="1">
    <source>
        <dbReference type="SAM" id="Phobius"/>
    </source>
</evidence>
<feature type="transmembrane region" description="Helical" evidence="1">
    <location>
        <begin position="14"/>
        <end position="33"/>
    </location>
</feature>
<keyword evidence="1" id="KW-0472">Membrane</keyword>